<dbReference type="EC" id="2.3.2.31" evidence="2"/>
<dbReference type="Proteomes" id="UP000308652">
    <property type="component" value="Unassembled WGS sequence"/>
</dbReference>
<keyword evidence="4" id="KW-0479">Metal-binding</keyword>
<dbReference type="CDD" id="cd20335">
    <property type="entry name" value="BRcat_RBR"/>
    <property type="match status" value="1"/>
</dbReference>
<dbReference type="CDD" id="cd22584">
    <property type="entry name" value="Rcat_RBR_unk"/>
    <property type="match status" value="1"/>
</dbReference>
<dbReference type="EMBL" id="ML213655">
    <property type="protein sequence ID" value="TFK33088.1"/>
    <property type="molecule type" value="Genomic_DNA"/>
</dbReference>
<feature type="domain" description="RING-type" evidence="9">
    <location>
        <begin position="182"/>
        <end position="373"/>
    </location>
</feature>
<accession>A0A5C3LK15</accession>
<protein>
    <recommendedName>
        <fullName evidence="2">RBR-type E3 ubiquitin transferase</fullName>
        <ecNumber evidence="2">2.3.2.31</ecNumber>
    </recommendedName>
</protein>
<dbReference type="SMART" id="SM00647">
    <property type="entry name" value="IBR"/>
    <property type="match status" value="2"/>
</dbReference>
<evidence type="ECO:0000256" key="8">
    <source>
        <dbReference type="ARBA" id="ARBA00022833"/>
    </source>
</evidence>
<evidence type="ECO:0000256" key="5">
    <source>
        <dbReference type="ARBA" id="ARBA00022737"/>
    </source>
</evidence>
<proteinExistence type="predicted"/>
<evidence type="ECO:0000313" key="11">
    <source>
        <dbReference type="Proteomes" id="UP000308652"/>
    </source>
</evidence>
<keyword evidence="7" id="KW-0833">Ubl conjugation pathway</keyword>
<evidence type="ECO:0000256" key="4">
    <source>
        <dbReference type="ARBA" id="ARBA00022723"/>
    </source>
</evidence>
<dbReference type="PANTHER" id="PTHR11685">
    <property type="entry name" value="RBR FAMILY RING FINGER AND IBR DOMAIN-CONTAINING"/>
    <property type="match status" value="1"/>
</dbReference>
<dbReference type="Gene3D" id="3.30.40.10">
    <property type="entry name" value="Zinc/RING finger domain, C3HC4 (zinc finger)"/>
    <property type="match status" value="1"/>
</dbReference>
<dbReference type="AlphaFoldDB" id="A0A5C3LK15"/>
<evidence type="ECO:0000256" key="7">
    <source>
        <dbReference type="ARBA" id="ARBA00022786"/>
    </source>
</evidence>
<evidence type="ECO:0000256" key="1">
    <source>
        <dbReference type="ARBA" id="ARBA00001798"/>
    </source>
</evidence>
<dbReference type="GO" id="GO:0061630">
    <property type="term" value="F:ubiquitin protein ligase activity"/>
    <property type="evidence" value="ECO:0007669"/>
    <property type="project" value="UniProtKB-EC"/>
</dbReference>
<dbReference type="PROSITE" id="PS00518">
    <property type="entry name" value="ZF_RING_1"/>
    <property type="match status" value="1"/>
</dbReference>
<sequence>MAFSSSRRSPVPTELFGHSTEDIETFILITQLALDDLEDFKKSRKGKGRFDMALSDEEYAMECQRQQLEGTMQALQDFKVAKSVDDALRTDRAYIRAYTVLERVADEDRRAAVALSNGQPLPAPSVLQRSVENAAFRVPSDGEIISHSPVSSPFGLPRPASLKNRNSNIFGSQPGPSTNHLQRVECVSCGDSVRLTAALKSPCEHYYCRECIRNLVEAMTRDESLYPLRCCKQSISQDTVLSFLPEDLRVLFMTKNREFGTLSLTRLYCPNPRCSLFLGSSEGKGGTILCPTCKTAACASCKQLAHPGDSCTASTGTVLLKELAQKKNWQTCPGCKAIVELDHGCYHMTCRCRSEFCYLCAVPWKNCRCAQWDEGRLVAAAERRVQNELGGAAQRTPANAIAFRQRVQEMTRTLRNNHDCVGHAWRRRSGGGRCEECRFHLPDYLMICRNCSVLVCLRCARNRL</sequence>
<reference evidence="10 11" key="1">
    <citation type="journal article" date="2019" name="Nat. Ecol. Evol.">
        <title>Megaphylogeny resolves global patterns of mushroom evolution.</title>
        <authorList>
            <person name="Varga T."/>
            <person name="Krizsan K."/>
            <person name="Foldi C."/>
            <person name="Dima B."/>
            <person name="Sanchez-Garcia M."/>
            <person name="Sanchez-Ramirez S."/>
            <person name="Szollosi G.J."/>
            <person name="Szarkandi J.G."/>
            <person name="Papp V."/>
            <person name="Albert L."/>
            <person name="Andreopoulos W."/>
            <person name="Angelini C."/>
            <person name="Antonin V."/>
            <person name="Barry K.W."/>
            <person name="Bougher N.L."/>
            <person name="Buchanan P."/>
            <person name="Buyck B."/>
            <person name="Bense V."/>
            <person name="Catcheside P."/>
            <person name="Chovatia M."/>
            <person name="Cooper J."/>
            <person name="Damon W."/>
            <person name="Desjardin D."/>
            <person name="Finy P."/>
            <person name="Geml J."/>
            <person name="Haridas S."/>
            <person name="Hughes K."/>
            <person name="Justo A."/>
            <person name="Karasinski D."/>
            <person name="Kautmanova I."/>
            <person name="Kiss B."/>
            <person name="Kocsube S."/>
            <person name="Kotiranta H."/>
            <person name="LaButti K.M."/>
            <person name="Lechner B.E."/>
            <person name="Liimatainen K."/>
            <person name="Lipzen A."/>
            <person name="Lukacs Z."/>
            <person name="Mihaltcheva S."/>
            <person name="Morgado L.N."/>
            <person name="Niskanen T."/>
            <person name="Noordeloos M.E."/>
            <person name="Ohm R.A."/>
            <person name="Ortiz-Santana B."/>
            <person name="Ovrebo C."/>
            <person name="Racz N."/>
            <person name="Riley R."/>
            <person name="Savchenko A."/>
            <person name="Shiryaev A."/>
            <person name="Soop K."/>
            <person name="Spirin V."/>
            <person name="Szebenyi C."/>
            <person name="Tomsovsky M."/>
            <person name="Tulloss R.E."/>
            <person name="Uehling J."/>
            <person name="Grigoriev I.V."/>
            <person name="Vagvolgyi C."/>
            <person name="Papp T."/>
            <person name="Martin F.M."/>
            <person name="Miettinen O."/>
            <person name="Hibbett D.S."/>
            <person name="Nagy L.G."/>
        </authorList>
    </citation>
    <scope>NUCLEOTIDE SEQUENCE [LARGE SCALE GENOMIC DNA]</scope>
    <source>
        <strain evidence="10 11">CBS 166.37</strain>
    </source>
</reference>
<evidence type="ECO:0000256" key="6">
    <source>
        <dbReference type="ARBA" id="ARBA00022771"/>
    </source>
</evidence>
<dbReference type="Pfam" id="PF01485">
    <property type="entry name" value="IBR"/>
    <property type="match status" value="2"/>
</dbReference>
<keyword evidence="8" id="KW-0862">Zinc</keyword>
<keyword evidence="11" id="KW-1185">Reference proteome</keyword>
<dbReference type="InterPro" id="IPR013083">
    <property type="entry name" value="Znf_RING/FYVE/PHD"/>
</dbReference>
<keyword evidence="6" id="KW-0863">Zinc-finger</keyword>
<dbReference type="STRING" id="68775.A0A5C3LK15"/>
<dbReference type="Gene3D" id="1.20.120.1750">
    <property type="match status" value="1"/>
</dbReference>
<dbReference type="SUPFAM" id="SSF57850">
    <property type="entry name" value="RING/U-box"/>
    <property type="match status" value="2"/>
</dbReference>
<dbReference type="PROSITE" id="PS51873">
    <property type="entry name" value="TRIAD"/>
    <property type="match status" value="1"/>
</dbReference>
<keyword evidence="5" id="KW-0677">Repeat</keyword>
<name>A0A5C3LK15_9AGAR</name>
<comment type="catalytic activity">
    <reaction evidence="1">
        <text>[E2 ubiquitin-conjugating enzyme]-S-ubiquitinyl-L-cysteine + [acceptor protein]-L-lysine = [E2 ubiquitin-conjugating enzyme]-L-cysteine + [acceptor protein]-N(6)-ubiquitinyl-L-lysine.</text>
        <dbReference type="EC" id="2.3.2.31"/>
    </reaction>
</comment>
<evidence type="ECO:0000256" key="2">
    <source>
        <dbReference type="ARBA" id="ARBA00012251"/>
    </source>
</evidence>
<dbReference type="GO" id="GO:0008270">
    <property type="term" value="F:zinc ion binding"/>
    <property type="evidence" value="ECO:0007669"/>
    <property type="project" value="UniProtKB-KW"/>
</dbReference>
<dbReference type="OrthoDB" id="9977870at2759"/>
<gene>
    <name evidence="10" type="ORF">BDQ12DRAFT_658383</name>
</gene>
<dbReference type="GO" id="GO:0016567">
    <property type="term" value="P:protein ubiquitination"/>
    <property type="evidence" value="ECO:0007669"/>
    <property type="project" value="InterPro"/>
</dbReference>
<organism evidence="10 11">
    <name type="scientific">Crucibulum laeve</name>
    <dbReference type="NCBI Taxonomy" id="68775"/>
    <lineage>
        <taxon>Eukaryota</taxon>
        <taxon>Fungi</taxon>
        <taxon>Dikarya</taxon>
        <taxon>Basidiomycota</taxon>
        <taxon>Agaricomycotina</taxon>
        <taxon>Agaricomycetes</taxon>
        <taxon>Agaricomycetidae</taxon>
        <taxon>Agaricales</taxon>
        <taxon>Agaricineae</taxon>
        <taxon>Nidulariaceae</taxon>
        <taxon>Crucibulum</taxon>
    </lineage>
</organism>
<dbReference type="InterPro" id="IPR017907">
    <property type="entry name" value="Znf_RING_CS"/>
</dbReference>
<evidence type="ECO:0000256" key="3">
    <source>
        <dbReference type="ARBA" id="ARBA00022679"/>
    </source>
</evidence>
<keyword evidence="3" id="KW-0808">Transferase</keyword>
<dbReference type="InterPro" id="IPR031127">
    <property type="entry name" value="E3_UB_ligase_RBR"/>
</dbReference>
<dbReference type="InterPro" id="IPR002867">
    <property type="entry name" value="IBR_dom"/>
</dbReference>
<dbReference type="InterPro" id="IPR044066">
    <property type="entry name" value="TRIAD_supradom"/>
</dbReference>
<evidence type="ECO:0000313" key="10">
    <source>
        <dbReference type="EMBL" id="TFK33088.1"/>
    </source>
</evidence>
<evidence type="ECO:0000259" key="9">
    <source>
        <dbReference type="PROSITE" id="PS51873"/>
    </source>
</evidence>